<organism evidence="2 3">
    <name type="scientific">Tumebacillus algifaecis</name>
    <dbReference type="NCBI Taxonomy" id="1214604"/>
    <lineage>
        <taxon>Bacteria</taxon>
        <taxon>Bacillati</taxon>
        <taxon>Bacillota</taxon>
        <taxon>Bacilli</taxon>
        <taxon>Bacillales</taxon>
        <taxon>Alicyclobacillaceae</taxon>
        <taxon>Tumebacillus</taxon>
    </lineage>
</organism>
<dbReference type="OrthoDB" id="2786695at2"/>
<evidence type="ECO:0000259" key="1">
    <source>
        <dbReference type="Pfam" id="PF20283"/>
    </source>
</evidence>
<name>A0A223CY87_9BACL</name>
<dbReference type="KEGG" id="tab:CIG75_03855"/>
<dbReference type="Proteomes" id="UP000214688">
    <property type="component" value="Chromosome"/>
</dbReference>
<gene>
    <name evidence="2" type="ORF">CIG75_03855</name>
</gene>
<dbReference type="RefSeq" id="WP_094235464.1">
    <property type="nucleotide sequence ID" value="NZ_CP022657.1"/>
</dbReference>
<dbReference type="Pfam" id="PF20283">
    <property type="entry name" value="CTD7"/>
    <property type="match status" value="1"/>
</dbReference>
<sequence>MNGLKNDATKSQLGNTFQLLVALEACFSLQEGEKIHIEMFGDISKESDHDSYQAEAKHHLEEHNLSNRHGDFWNTLKNWVENKDKLIIFKKFILYTTSSYTEDSIYHEWNQLQNVEKLERIKKEGEKKKSREAAFRKLYEFIFADEDVLLDVLEKVVIDSDQVNVHQRLEYLKRDRALFTVDESDKVSFIRGLLGAIILIPTDPPHRWDISYEEFKELVTDHIERYTRGDRSLVDHYALRLPATTSGYETRCFVQEIRKIEHHKRIDEAITDVWRKNTTVIDFYSEDAIFHKDFQLYKDNIMQELNYRKDNFLEDCQGEAEIVIYKNSRKFYNDAMIIPPKPIGRIKYNQDFFQRGTIHEIVDEGKLKWYLGDGV</sequence>
<evidence type="ECO:0000313" key="3">
    <source>
        <dbReference type="Proteomes" id="UP000214688"/>
    </source>
</evidence>
<keyword evidence="3" id="KW-1185">Reference proteome</keyword>
<reference evidence="2 3" key="1">
    <citation type="journal article" date="2015" name="Int. J. Syst. Evol. Microbiol.">
        <title>Tumebacillus algifaecis sp. nov., isolated from decomposing algal scum.</title>
        <authorList>
            <person name="Wu Y.F."/>
            <person name="Zhang B."/>
            <person name="Xing P."/>
            <person name="Wu Q.L."/>
            <person name="Liu S.J."/>
        </authorList>
    </citation>
    <scope>NUCLEOTIDE SEQUENCE [LARGE SCALE GENOMIC DNA]</scope>
    <source>
        <strain evidence="2 3">THMBR28</strain>
    </source>
</reference>
<dbReference type="InterPro" id="IPR046913">
    <property type="entry name" value="ABC-3C_CTD7"/>
</dbReference>
<feature type="domain" description="ABC-three component systems C-terminal" evidence="1">
    <location>
        <begin position="253"/>
        <end position="370"/>
    </location>
</feature>
<accession>A0A223CY87</accession>
<dbReference type="EMBL" id="CP022657">
    <property type="protein sequence ID" value="ASS74205.1"/>
    <property type="molecule type" value="Genomic_DNA"/>
</dbReference>
<dbReference type="AlphaFoldDB" id="A0A223CY87"/>
<protein>
    <recommendedName>
        <fullName evidence="1">ABC-three component systems C-terminal domain-containing protein</fullName>
    </recommendedName>
</protein>
<evidence type="ECO:0000313" key="2">
    <source>
        <dbReference type="EMBL" id="ASS74205.1"/>
    </source>
</evidence>
<proteinExistence type="predicted"/>